<accession>A0ABM7ZCB5</accession>
<evidence type="ECO:0000313" key="2">
    <source>
        <dbReference type="Proteomes" id="UP001055453"/>
    </source>
</evidence>
<keyword evidence="2" id="KW-1185">Reference proteome</keyword>
<sequence length="172" mass="20120">MAHRFNVSTYYVTPEHLEKMREFSEASGHSLQDLVNQFTRGHTTNHRPYYEHLARLDVTKRGMDVDQWVDIVINEGFKALPPYKEQPTSDEIGQNPLGHIILPSDVITQDGNYMYLTKQNLILVKTANYFDGSSIAKFISRIIFDHINSRWEKNYARQMQAEKSNDWLKIRS</sequence>
<dbReference type="RefSeq" id="WP_251960991.1">
    <property type="nucleotide sequence ID" value="NZ_AP025735.1"/>
</dbReference>
<dbReference type="Proteomes" id="UP001055453">
    <property type="component" value="Plasmid pANSO36C"/>
</dbReference>
<geneLocation type="plasmid" evidence="1 2">
    <name>pANSO36C</name>
</geneLocation>
<organism evidence="1 2">
    <name type="scientific">Nostoc cf. commune SO-36</name>
    <dbReference type="NCBI Taxonomy" id="449208"/>
    <lineage>
        <taxon>Bacteria</taxon>
        <taxon>Bacillati</taxon>
        <taxon>Cyanobacteriota</taxon>
        <taxon>Cyanophyceae</taxon>
        <taxon>Nostocales</taxon>
        <taxon>Nostocaceae</taxon>
        <taxon>Nostoc</taxon>
    </lineage>
</organism>
<gene>
    <name evidence="1" type="ORF">ANSO36C_67510</name>
</gene>
<protein>
    <submittedName>
        <fullName evidence="1">Uncharacterized protein</fullName>
    </submittedName>
</protein>
<keyword evidence="1" id="KW-0614">Plasmid</keyword>
<evidence type="ECO:0000313" key="1">
    <source>
        <dbReference type="EMBL" id="BDI20949.1"/>
    </source>
</evidence>
<dbReference type="EMBL" id="AP025735">
    <property type="protein sequence ID" value="BDI20949.1"/>
    <property type="molecule type" value="Genomic_DNA"/>
</dbReference>
<name>A0ABM7ZCB5_NOSCO</name>
<proteinExistence type="predicted"/>
<reference evidence="1" key="1">
    <citation type="submission" date="2022-04" db="EMBL/GenBank/DDBJ databases">
        <title>Complete genome sequence of a cyanobacterium, Nostoc sp. SO-36, isolated in Antarctica.</title>
        <authorList>
            <person name="Kanesaki Y."/>
            <person name="Effendi D."/>
            <person name="Sakamoto T."/>
            <person name="Ohtani S."/>
            <person name="Awai K."/>
        </authorList>
    </citation>
    <scope>NUCLEOTIDE SEQUENCE</scope>
    <source>
        <strain evidence="1">SO-36</strain>
        <plasmid evidence="1">pANSO36C</plasmid>
    </source>
</reference>